<dbReference type="PANTHER" id="PTHR15189:SF7">
    <property type="entry name" value="BRISC AND BRCA1-A COMPLEX MEMBER 2"/>
    <property type="match status" value="1"/>
</dbReference>
<reference evidence="16" key="1">
    <citation type="submission" date="2020-07" db="EMBL/GenBank/DDBJ databases">
        <title>Multicomponent nature underlies the extraordinary mechanical properties of spider dragline silk.</title>
        <authorList>
            <person name="Kono N."/>
            <person name="Nakamura H."/>
            <person name="Mori M."/>
            <person name="Yoshida Y."/>
            <person name="Ohtoshi R."/>
            <person name="Malay A.D."/>
            <person name="Moran D.A.P."/>
            <person name="Tomita M."/>
            <person name="Numata K."/>
            <person name="Arakawa K."/>
        </authorList>
    </citation>
    <scope>NUCLEOTIDE SEQUENCE</scope>
</reference>
<keyword evidence="12 15" id="KW-0539">Nucleus</keyword>
<keyword evidence="8 15" id="KW-0498">Mitosis</keyword>
<dbReference type="GO" id="GO:0010212">
    <property type="term" value="P:response to ionizing radiation"/>
    <property type="evidence" value="ECO:0007669"/>
    <property type="project" value="UniProtKB-UniRule"/>
</dbReference>
<dbReference type="GO" id="GO:0006302">
    <property type="term" value="P:double-strand break repair"/>
    <property type="evidence" value="ECO:0007669"/>
    <property type="project" value="UniProtKB-UniRule"/>
</dbReference>
<accession>A0A8X6LSR0</accession>
<evidence type="ECO:0000256" key="14">
    <source>
        <dbReference type="ARBA" id="ARBA00025766"/>
    </source>
</evidence>
<comment type="subcellular location">
    <subcellularLocation>
        <location evidence="15">Cytoplasm</location>
    </subcellularLocation>
    <subcellularLocation>
        <location evidence="1 15">Nucleus</location>
    </subcellularLocation>
    <text evidence="15">Localizes at sites of DNA damage at double-strand breaks (DSBs).</text>
</comment>
<evidence type="ECO:0000256" key="6">
    <source>
        <dbReference type="ARBA" id="ARBA00022737"/>
    </source>
</evidence>
<keyword evidence="4 15" id="KW-0132">Cell division</keyword>
<dbReference type="EMBL" id="BMAO01027731">
    <property type="protein sequence ID" value="GFR19297.1"/>
    <property type="molecule type" value="Genomic_DNA"/>
</dbReference>
<keyword evidence="17" id="KW-1185">Reference proteome</keyword>
<evidence type="ECO:0000313" key="16">
    <source>
        <dbReference type="EMBL" id="GFR19297.1"/>
    </source>
</evidence>
<keyword evidence="7 15" id="KW-0227">DNA damage</keyword>
<gene>
    <name evidence="16" type="primary">NCL1_31918</name>
    <name evidence="16" type="ORF">TNCT_567531</name>
</gene>
<evidence type="ECO:0000256" key="12">
    <source>
        <dbReference type="ARBA" id="ARBA00023242"/>
    </source>
</evidence>
<dbReference type="GO" id="GO:0031593">
    <property type="term" value="F:polyubiquitin modification-dependent protein binding"/>
    <property type="evidence" value="ECO:0007669"/>
    <property type="project" value="UniProtKB-UniRule"/>
</dbReference>
<sequence>MNLPSIALSDLSSLAMEDESEPEVEKVETTVLAPHVRNHVETMLFEPNFGLCHKEVQVMNPKPSFPCYDAKDSNCDRFEIIIPYAGVRIECMVIFQSSGPECPPDFVFSDSRFFVPINQIESLCSWDVNKTDGLLCTMREIMQFYKKRQIQELDKYEHLSFEYLCLFQLQNFHEDDIEIFVPLEPENPVLFLIRLHVEFGKLLPDFYKGDSDAEDFPLLLVSFPNRDSNRSNQRLYLSKNIQTLLGLEETFQLPDDVNENYLTRYIIALEEELKTKAELAASRYDRRKMYFIKFLSHFDRCIIEYDIVFFRSMVILLREDDFYFIVEINLPDDFPMGTPALVFRSIYHSFMDKTVHLIVEENTDQILVAEHSMK</sequence>
<evidence type="ECO:0000256" key="9">
    <source>
        <dbReference type="ARBA" id="ARBA00022786"/>
    </source>
</evidence>
<evidence type="ECO:0000256" key="8">
    <source>
        <dbReference type="ARBA" id="ARBA00022776"/>
    </source>
</evidence>
<keyword evidence="3 15" id="KW-0963">Cytoplasm</keyword>
<keyword evidence="9 15" id="KW-0833">Ubl conjugation pathway</keyword>
<evidence type="ECO:0000256" key="5">
    <source>
        <dbReference type="ARBA" id="ARBA00022703"/>
    </source>
</evidence>
<keyword evidence="13 15" id="KW-0131">Cell cycle</keyword>
<keyword evidence="10 15" id="KW-0156">Chromatin regulator</keyword>
<name>A0A8X6LSR0_TRICU</name>
<dbReference type="Proteomes" id="UP000887116">
    <property type="component" value="Unassembled WGS sequence"/>
</dbReference>
<protein>
    <recommendedName>
        <fullName evidence="2 15">BRISC and BRCA1-A complex member 2</fullName>
    </recommendedName>
</protein>
<comment type="subunit">
    <text evidence="15">Component of the ARISC complex. Component of the BRCA1-A complex. Component of the BRISC complex. Binds polyubiquitin.</text>
</comment>
<evidence type="ECO:0000256" key="2">
    <source>
        <dbReference type="ARBA" id="ARBA00019438"/>
    </source>
</evidence>
<evidence type="ECO:0000256" key="11">
    <source>
        <dbReference type="ARBA" id="ARBA00023204"/>
    </source>
</evidence>
<keyword evidence="11 15" id="KW-0234">DNA repair</keyword>
<evidence type="ECO:0000256" key="3">
    <source>
        <dbReference type="ARBA" id="ARBA00022490"/>
    </source>
</evidence>
<comment type="similarity">
    <text evidence="14 15">Belongs to the BABAM2 family.</text>
</comment>
<proteinExistence type="inferred from homology"/>
<evidence type="ECO:0000256" key="10">
    <source>
        <dbReference type="ARBA" id="ARBA00022853"/>
    </source>
</evidence>
<dbReference type="InterPro" id="IPR010358">
    <property type="entry name" value="BRE"/>
</dbReference>
<dbReference type="AlphaFoldDB" id="A0A8X6LSR0"/>
<dbReference type="Pfam" id="PF06113">
    <property type="entry name" value="BRE"/>
    <property type="match status" value="1"/>
</dbReference>
<comment type="domain">
    <text evidence="15">Contains 2 ubiquitin-conjugating enzyme family-like (UEV-like) regions. These regions lack the critical Cys residues required for ubiquitination but retain the ability to bind ubiquitin.</text>
</comment>
<comment type="caution">
    <text evidence="16">The sequence shown here is derived from an EMBL/GenBank/DDBJ whole genome shotgun (WGS) entry which is preliminary data.</text>
</comment>
<evidence type="ECO:0000256" key="7">
    <source>
        <dbReference type="ARBA" id="ARBA00022763"/>
    </source>
</evidence>
<evidence type="ECO:0000256" key="4">
    <source>
        <dbReference type="ARBA" id="ARBA00022618"/>
    </source>
</evidence>
<organism evidence="16 17">
    <name type="scientific">Trichonephila clavata</name>
    <name type="common">Joro spider</name>
    <name type="synonym">Nephila clavata</name>
    <dbReference type="NCBI Taxonomy" id="2740835"/>
    <lineage>
        <taxon>Eukaryota</taxon>
        <taxon>Metazoa</taxon>
        <taxon>Ecdysozoa</taxon>
        <taxon>Arthropoda</taxon>
        <taxon>Chelicerata</taxon>
        <taxon>Arachnida</taxon>
        <taxon>Araneae</taxon>
        <taxon>Araneomorphae</taxon>
        <taxon>Entelegynae</taxon>
        <taxon>Araneoidea</taxon>
        <taxon>Nephilidae</taxon>
        <taxon>Trichonephila</taxon>
    </lineage>
</organism>
<dbReference type="GO" id="GO:0070552">
    <property type="term" value="C:BRISC complex"/>
    <property type="evidence" value="ECO:0007669"/>
    <property type="project" value="UniProtKB-UniRule"/>
</dbReference>
<comment type="function">
    <text evidence="15">May play a role in homeostasis or cellular differentiation in cells of neural, epithelial and germline origins. May also act as a death receptor-associated anti-apoptotic protein, which inhibits the mitochondrial apoptotic pathway.</text>
</comment>
<dbReference type="GO" id="GO:0045739">
    <property type="term" value="P:positive regulation of DNA repair"/>
    <property type="evidence" value="ECO:0007669"/>
    <property type="project" value="UniProtKB-UniRule"/>
</dbReference>
<dbReference type="GO" id="GO:0006915">
    <property type="term" value="P:apoptotic process"/>
    <property type="evidence" value="ECO:0007669"/>
    <property type="project" value="UniProtKB-UniRule"/>
</dbReference>
<evidence type="ECO:0000256" key="1">
    <source>
        <dbReference type="ARBA" id="ARBA00004123"/>
    </source>
</evidence>
<dbReference type="GO" id="GO:0006325">
    <property type="term" value="P:chromatin organization"/>
    <property type="evidence" value="ECO:0007669"/>
    <property type="project" value="UniProtKB-UniRule"/>
</dbReference>
<evidence type="ECO:0000256" key="13">
    <source>
        <dbReference type="ARBA" id="ARBA00023306"/>
    </source>
</evidence>
<dbReference type="OrthoDB" id="538811at2759"/>
<dbReference type="GO" id="GO:0070531">
    <property type="term" value="C:BRCA1-A complex"/>
    <property type="evidence" value="ECO:0007669"/>
    <property type="project" value="UniProtKB-UniRule"/>
</dbReference>
<dbReference type="CDD" id="cd23664">
    <property type="entry name" value="BRE"/>
    <property type="match status" value="1"/>
</dbReference>
<dbReference type="PANTHER" id="PTHR15189">
    <property type="entry name" value="BRISC AND BRCA1-A COMPLEX MEMBER 2"/>
    <property type="match status" value="1"/>
</dbReference>
<dbReference type="GO" id="GO:0005737">
    <property type="term" value="C:cytoplasm"/>
    <property type="evidence" value="ECO:0007669"/>
    <property type="project" value="UniProtKB-SubCell"/>
</dbReference>
<dbReference type="GO" id="GO:0051301">
    <property type="term" value="P:cell division"/>
    <property type="evidence" value="ECO:0007669"/>
    <property type="project" value="UniProtKB-UniRule"/>
</dbReference>
<keyword evidence="6" id="KW-0677">Repeat</keyword>
<dbReference type="GO" id="GO:0007095">
    <property type="term" value="P:mitotic G2 DNA damage checkpoint signaling"/>
    <property type="evidence" value="ECO:0007669"/>
    <property type="project" value="UniProtKB-UniRule"/>
</dbReference>
<keyword evidence="5 15" id="KW-0053">Apoptosis</keyword>
<evidence type="ECO:0000313" key="17">
    <source>
        <dbReference type="Proteomes" id="UP000887116"/>
    </source>
</evidence>
<evidence type="ECO:0000256" key="15">
    <source>
        <dbReference type="RuleBase" id="RU368019"/>
    </source>
</evidence>